<evidence type="ECO:0000256" key="4">
    <source>
        <dbReference type="ARBA" id="ARBA00013078"/>
    </source>
</evidence>
<dbReference type="GO" id="GO:0006281">
    <property type="term" value="P:DNA repair"/>
    <property type="evidence" value="ECO:0007669"/>
    <property type="project" value="TreeGrafter"/>
</dbReference>
<dbReference type="InterPro" id="IPR036412">
    <property type="entry name" value="HAD-like_sf"/>
</dbReference>
<keyword evidence="5" id="KW-0378">Hydrolase</keyword>
<keyword evidence="6" id="KW-1185">Reference proteome</keyword>
<proteinExistence type="inferred from homology"/>
<protein>
    <recommendedName>
        <fullName evidence="4">phosphoglycolate phosphatase</fullName>
        <ecNumber evidence="4">3.1.3.18</ecNumber>
    </recommendedName>
</protein>
<dbReference type="Pfam" id="PF13419">
    <property type="entry name" value="HAD_2"/>
    <property type="match status" value="1"/>
</dbReference>
<comment type="catalytic activity">
    <reaction evidence="1">
        <text>2-phosphoglycolate + H2O = glycolate + phosphate</text>
        <dbReference type="Rhea" id="RHEA:14369"/>
        <dbReference type="ChEBI" id="CHEBI:15377"/>
        <dbReference type="ChEBI" id="CHEBI:29805"/>
        <dbReference type="ChEBI" id="CHEBI:43474"/>
        <dbReference type="ChEBI" id="CHEBI:58033"/>
        <dbReference type="EC" id="3.1.3.18"/>
    </reaction>
</comment>
<dbReference type="EMBL" id="JACHFD010000001">
    <property type="protein sequence ID" value="MBB5350142.1"/>
    <property type="molecule type" value="Genomic_DNA"/>
</dbReference>
<dbReference type="EC" id="3.1.3.18" evidence="4"/>
<dbReference type="SFLD" id="SFLDS00003">
    <property type="entry name" value="Haloacid_Dehalogenase"/>
    <property type="match status" value="1"/>
</dbReference>
<name>A0A840UWI1_9BACT</name>
<dbReference type="Gene3D" id="1.10.150.240">
    <property type="entry name" value="Putative phosphatase, domain 2"/>
    <property type="match status" value="1"/>
</dbReference>
<organism evidence="5 6">
    <name type="scientific">Haloferula luteola</name>
    <dbReference type="NCBI Taxonomy" id="595692"/>
    <lineage>
        <taxon>Bacteria</taxon>
        <taxon>Pseudomonadati</taxon>
        <taxon>Verrucomicrobiota</taxon>
        <taxon>Verrucomicrobiia</taxon>
        <taxon>Verrucomicrobiales</taxon>
        <taxon>Verrucomicrobiaceae</taxon>
        <taxon>Haloferula</taxon>
    </lineage>
</organism>
<gene>
    <name evidence="5" type="ORF">HNR46_000363</name>
</gene>
<dbReference type="InterPro" id="IPR041492">
    <property type="entry name" value="HAD_2"/>
</dbReference>
<dbReference type="Gene3D" id="3.40.50.1000">
    <property type="entry name" value="HAD superfamily/HAD-like"/>
    <property type="match status" value="1"/>
</dbReference>
<sequence length="221" mass="23568">MTEALIFDLDGTLVESLSGIAVALNAALKESGLPSHSEAAVRGFIGNGSLELARKALPDDSPINAEALEAAFRRHYAESWATGTHFYPGILEMLQSVRHLRLALLSNKPDPFTQEIASRLFPESTFDLVLGHSTRFPRKPSPDSTLAILNAWGVPPHNARFVGDSSIDRATASAAGVPFIGVTWGYHHDADLGPITIDTAAQLPSILDDASDSSHAAIFSS</sequence>
<dbReference type="InterPro" id="IPR006439">
    <property type="entry name" value="HAD-SF_hydro_IA"/>
</dbReference>
<dbReference type="InterPro" id="IPR023198">
    <property type="entry name" value="PGP-like_dom2"/>
</dbReference>
<dbReference type="GO" id="GO:0005829">
    <property type="term" value="C:cytosol"/>
    <property type="evidence" value="ECO:0007669"/>
    <property type="project" value="TreeGrafter"/>
</dbReference>
<dbReference type="SFLD" id="SFLDG01129">
    <property type="entry name" value="C1.5:_HAD__Beta-PGM__Phosphata"/>
    <property type="match status" value="1"/>
</dbReference>
<comment type="similarity">
    <text evidence="3">Belongs to the HAD-like hydrolase superfamily. CbbY/CbbZ/Gph/YieH family.</text>
</comment>
<dbReference type="NCBIfam" id="TIGR01549">
    <property type="entry name" value="HAD-SF-IA-v1"/>
    <property type="match status" value="1"/>
</dbReference>
<evidence type="ECO:0000313" key="6">
    <source>
        <dbReference type="Proteomes" id="UP000557717"/>
    </source>
</evidence>
<dbReference type="PANTHER" id="PTHR43434:SF1">
    <property type="entry name" value="PHOSPHOGLYCOLATE PHOSPHATASE"/>
    <property type="match status" value="1"/>
</dbReference>
<comment type="pathway">
    <text evidence="2">Organic acid metabolism; glycolate biosynthesis; glycolate from 2-phosphoglycolate: step 1/1.</text>
</comment>
<dbReference type="GO" id="GO:0008967">
    <property type="term" value="F:phosphoglycolate phosphatase activity"/>
    <property type="evidence" value="ECO:0007669"/>
    <property type="project" value="UniProtKB-EC"/>
</dbReference>
<dbReference type="SUPFAM" id="SSF56784">
    <property type="entry name" value="HAD-like"/>
    <property type="match status" value="1"/>
</dbReference>
<evidence type="ECO:0000256" key="1">
    <source>
        <dbReference type="ARBA" id="ARBA00000830"/>
    </source>
</evidence>
<dbReference type="InterPro" id="IPR023214">
    <property type="entry name" value="HAD_sf"/>
</dbReference>
<accession>A0A840UWI1</accession>
<comment type="caution">
    <text evidence="5">The sequence shown here is derived from an EMBL/GenBank/DDBJ whole genome shotgun (WGS) entry which is preliminary data.</text>
</comment>
<reference evidence="5 6" key="1">
    <citation type="submission" date="2020-08" db="EMBL/GenBank/DDBJ databases">
        <title>Genomic Encyclopedia of Type Strains, Phase IV (KMG-IV): sequencing the most valuable type-strain genomes for metagenomic binning, comparative biology and taxonomic classification.</title>
        <authorList>
            <person name="Goeker M."/>
        </authorList>
    </citation>
    <scope>NUCLEOTIDE SEQUENCE [LARGE SCALE GENOMIC DNA]</scope>
    <source>
        <strain evidence="5 6">YC6886</strain>
    </source>
</reference>
<dbReference type="AlphaFoldDB" id="A0A840UWI1"/>
<dbReference type="PANTHER" id="PTHR43434">
    <property type="entry name" value="PHOSPHOGLYCOLATE PHOSPHATASE"/>
    <property type="match status" value="1"/>
</dbReference>
<dbReference type="InterPro" id="IPR050155">
    <property type="entry name" value="HAD-like_hydrolase_sf"/>
</dbReference>
<dbReference type="Proteomes" id="UP000557717">
    <property type="component" value="Unassembled WGS sequence"/>
</dbReference>
<evidence type="ECO:0000313" key="5">
    <source>
        <dbReference type="EMBL" id="MBB5350142.1"/>
    </source>
</evidence>
<dbReference type="RefSeq" id="WP_184015206.1">
    <property type="nucleotide sequence ID" value="NZ_JACHFD010000001.1"/>
</dbReference>
<evidence type="ECO:0000256" key="3">
    <source>
        <dbReference type="ARBA" id="ARBA00006171"/>
    </source>
</evidence>
<evidence type="ECO:0000256" key="2">
    <source>
        <dbReference type="ARBA" id="ARBA00004818"/>
    </source>
</evidence>